<sequence>MFAGAVERNDVGRIDLPQGDDGLAQIVRLIWGQMEAADHRMEDENPRGGILRLTATAKTPPNGLYGS</sequence>
<dbReference type="Proteomes" id="UP000295547">
    <property type="component" value="Unassembled WGS sequence"/>
</dbReference>
<evidence type="ECO:0000313" key="1">
    <source>
        <dbReference type="EMBL" id="TCU30528.1"/>
    </source>
</evidence>
<evidence type="ECO:0000313" key="2">
    <source>
        <dbReference type="Proteomes" id="UP000295547"/>
    </source>
</evidence>
<accession>A0A4R3R5W7</accession>
<organism evidence="1 2">
    <name type="scientific">Rhizobium azibense</name>
    <dbReference type="NCBI Taxonomy" id="1136135"/>
    <lineage>
        <taxon>Bacteria</taxon>
        <taxon>Pseudomonadati</taxon>
        <taxon>Pseudomonadota</taxon>
        <taxon>Alphaproteobacteria</taxon>
        <taxon>Hyphomicrobiales</taxon>
        <taxon>Rhizobiaceae</taxon>
        <taxon>Rhizobium/Agrobacterium group</taxon>
        <taxon>Rhizobium</taxon>
    </lineage>
</organism>
<proteinExistence type="predicted"/>
<keyword evidence="2" id="KW-1185">Reference proteome</keyword>
<comment type="caution">
    <text evidence="1">The sequence shown here is derived from an EMBL/GenBank/DDBJ whole genome shotgun (WGS) entry which is preliminary data.</text>
</comment>
<dbReference type="EMBL" id="SMBJ01000001">
    <property type="protein sequence ID" value="TCU30528.1"/>
    <property type="molecule type" value="Genomic_DNA"/>
</dbReference>
<name>A0A4R3R5W7_9HYPH</name>
<dbReference type="AlphaFoldDB" id="A0A4R3R5W7"/>
<protein>
    <submittedName>
        <fullName evidence="1">Uncharacterized protein</fullName>
    </submittedName>
</protein>
<gene>
    <name evidence="1" type="ORF">EV130_10199</name>
</gene>
<reference evidence="1 2" key="1">
    <citation type="submission" date="2019-03" db="EMBL/GenBank/DDBJ databases">
        <title>Genomic Encyclopedia of Type Strains, Phase IV (KMG-V): Genome sequencing to study the core and pangenomes of soil and plant-associated prokaryotes.</title>
        <authorList>
            <person name="Whitman W."/>
        </authorList>
    </citation>
    <scope>NUCLEOTIDE SEQUENCE [LARGE SCALE GENOMIC DNA]</scope>
    <source>
        <strain evidence="1 2">Gr42</strain>
    </source>
</reference>